<comment type="caution">
    <text evidence="2">The sequence shown here is derived from an EMBL/GenBank/DDBJ whole genome shotgun (WGS) entry which is preliminary data.</text>
</comment>
<dbReference type="Pfam" id="PF02014">
    <property type="entry name" value="Reeler"/>
    <property type="match status" value="1"/>
</dbReference>
<proteinExistence type="predicted"/>
<dbReference type="Proteomes" id="UP000050525">
    <property type="component" value="Unassembled WGS sequence"/>
</dbReference>
<organism evidence="2 3">
    <name type="scientific">Alligator mississippiensis</name>
    <name type="common">American alligator</name>
    <dbReference type="NCBI Taxonomy" id="8496"/>
    <lineage>
        <taxon>Eukaryota</taxon>
        <taxon>Metazoa</taxon>
        <taxon>Chordata</taxon>
        <taxon>Craniata</taxon>
        <taxon>Vertebrata</taxon>
        <taxon>Euteleostomi</taxon>
        <taxon>Archelosauria</taxon>
        <taxon>Archosauria</taxon>
        <taxon>Crocodylia</taxon>
        <taxon>Alligatoridae</taxon>
        <taxon>Alligatorinae</taxon>
        <taxon>Alligator</taxon>
    </lineage>
</organism>
<keyword evidence="3" id="KW-1185">Reference proteome</keyword>
<protein>
    <submittedName>
        <fullName evidence="2">Placenta-expressed transcript 1 protein-like</fullName>
    </submittedName>
</protein>
<evidence type="ECO:0000259" key="1">
    <source>
        <dbReference type="Pfam" id="PF02014"/>
    </source>
</evidence>
<feature type="domain" description="Reelin" evidence="1">
    <location>
        <begin position="89"/>
        <end position="179"/>
    </location>
</feature>
<gene>
    <name evidence="2" type="ORF">Y1Q_0010140</name>
</gene>
<evidence type="ECO:0000313" key="2">
    <source>
        <dbReference type="EMBL" id="KYO35694.1"/>
    </source>
</evidence>
<sequence>MNADCEVLLGTDHAPARCFLPDAHLGSSLKTLSHPWELVHRETPGASAAREAAKLTMAALPFALQFVVLLGALVSPAYLQQCDQVTKNGTQRGFYTLTVYPTSYKANTSYTVTISNIKNSTAAYLQASIAPNSSVGRWEAQSCSNGHWVDQPRIAKESITAKWLSPDTTEGPVDIKVFVTFSNGSVLYQRQTLNYETGAVTGTRSTTYSAASGFTVTRTHSATHNAVTDSMVTKIHSTTDTAVSDSLASLSLVAAVQLLTLFATSNLLS</sequence>
<dbReference type="AlphaFoldDB" id="A0A151NG06"/>
<dbReference type="EMBL" id="AKHW03003120">
    <property type="protein sequence ID" value="KYO35694.1"/>
    <property type="molecule type" value="Genomic_DNA"/>
</dbReference>
<reference evidence="2 3" key="1">
    <citation type="journal article" date="2012" name="Genome Biol.">
        <title>Sequencing three crocodilian genomes to illuminate the evolution of archosaurs and amniotes.</title>
        <authorList>
            <person name="St John J.A."/>
            <person name="Braun E.L."/>
            <person name="Isberg S.R."/>
            <person name="Miles L.G."/>
            <person name="Chong A.Y."/>
            <person name="Gongora J."/>
            <person name="Dalzell P."/>
            <person name="Moran C."/>
            <person name="Bed'hom B."/>
            <person name="Abzhanov A."/>
            <person name="Burgess S.C."/>
            <person name="Cooksey A.M."/>
            <person name="Castoe T.A."/>
            <person name="Crawford N.G."/>
            <person name="Densmore L.D."/>
            <person name="Drew J.C."/>
            <person name="Edwards S.V."/>
            <person name="Faircloth B.C."/>
            <person name="Fujita M.K."/>
            <person name="Greenwold M.J."/>
            <person name="Hoffmann F.G."/>
            <person name="Howard J.M."/>
            <person name="Iguchi T."/>
            <person name="Janes D.E."/>
            <person name="Khan S.Y."/>
            <person name="Kohno S."/>
            <person name="de Koning A.J."/>
            <person name="Lance S.L."/>
            <person name="McCarthy F.M."/>
            <person name="McCormack J.E."/>
            <person name="Merchant M.E."/>
            <person name="Peterson D.G."/>
            <person name="Pollock D.D."/>
            <person name="Pourmand N."/>
            <person name="Raney B.J."/>
            <person name="Roessler K.A."/>
            <person name="Sanford J.R."/>
            <person name="Sawyer R.H."/>
            <person name="Schmidt C.J."/>
            <person name="Triplett E.W."/>
            <person name="Tuberville T.D."/>
            <person name="Venegas-Anaya M."/>
            <person name="Howard J.T."/>
            <person name="Jarvis E.D."/>
            <person name="Guillette L.J.Jr."/>
            <person name="Glenn T.C."/>
            <person name="Green R.E."/>
            <person name="Ray D.A."/>
        </authorList>
    </citation>
    <scope>NUCLEOTIDE SEQUENCE [LARGE SCALE GENOMIC DNA]</scope>
    <source>
        <strain evidence="2">KSC_2009_1</strain>
    </source>
</reference>
<accession>A0A151NG06</accession>
<dbReference type="InterPro" id="IPR002861">
    <property type="entry name" value="Reeler_dom"/>
</dbReference>
<evidence type="ECO:0000313" key="3">
    <source>
        <dbReference type="Proteomes" id="UP000050525"/>
    </source>
</evidence>
<name>A0A151NG06_ALLMI</name>